<dbReference type="Gene3D" id="2.80.10.50">
    <property type="match status" value="1"/>
</dbReference>
<name>A0A5L4IWH9_CAMFE</name>
<organism evidence="14">
    <name type="scientific">Campylobacter fetus</name>
    <dbReference type="NCBI Taxonomy" id="196"/>
    <lineage>
        <taxon>Bacteria</taxon>
        <taxon>Pseudomonadati</taxon>
        <taxon>Campylobacterota</taxon>
        <taxon>Epsilonproteobacteria</taxon>
        <taxon>Campylobacterales</taxon>
        <taxon>Campylobacteraceae</taxon>
        <taxon>Campylobacter</taxon>
    </lineage>
</organism>
<evidence type="ECO:0000256" key="10">
    <source>
        <dbReference type="SAM" id="SignalP"/>
    </source>
</evidence>
<dbReference type="Pfam" id="PF03498">
    <property type="entry name" value="CDtoxinA"/>
    <property type="match status" value="1"/>
</dbReference>
<feature type="chain" id="PRO_5044621693" evidence="10">
    <location>
        <begin position="23"/>
        <end position="183"/>
    </location>
</feature>
<keyword evidence="3 10" id="KW-0732">Signal</keyword>
<comment type="subcellular location">
    <subcellularLocation>
        <location evidence="1">Cell outer membrane</location>
        <topology evidence="1">Lipid-anchor</topology>
    </subcellularLocation>
</comment>
<evidence type="ECO:0000313" key="13">
    <source>
        <dbReference type="EMBL" id="EAK0452938.1"/>
    </source>
</evidence>
<evidence type="ECO:0000256" key="8">
    <source>
        <dbReference type="ARBA" id="ARBA00023237"/>
    </source>
</evidence>
<keyword evidence="4" id="KW-0430">Lectin</keyword>
<dbReference type="InterPro" id="IPR035992">
    <property type="entry name" value="Ricin_B-like_lectins"/>
</dbReference>
<evidence type="ECO:0000256" key="1">
    <source>
        <dbReference type="ARBA" id="ARBA00004459"/>
    </source>
</evidence>
<dbReference type="CDD" id="cd23413">
    <property type="entry name" value="beta-trefoil_Ricin_CdtC"/>
    <property type="match status" value="1"/>
</dbReference>
<dbReference type="EMBL" id="AABTCC010000066">
    <property type="protein sequence ID" value="EAI8860055.1"/>
    <property type="molecule type" value="Genomic_DNA"/>
</dbReference>
<keyword evidence="9" id="KW-0449">Lipoprotein</keyword>
<dbReference type="GO" id="GO:0009279">
    <property type="term" value="C:cell outer membrane"/>
    <property type="evidence" value="ECO:0007669"/>
    <property type="project" value="UniProtKB-SubCell"/>
</dbReference>
<evidence type="ECO:0000256" key="7">
    <source>
        <dbReference type="ARBA" id="ARBA00023139"/>
    </source>
</evidence>
<dbReference type="GO" id="GO:0030246">
    <property type="term" value="F:carbohydrate binding"/>
    <property type="evidence" value="ECO:0007669"/>
    <property type="project" value="UniProtKB-KW"/>
</dbReference>
<feature type="signal peptide" evidence="10">
    <location>
        <begin position="1"/>
        <end position="22"/>
    </location>
</feature>
<evidence type="ECO:0000313" key="15">
    <source>
        <dbReference type="Proteomes" id="UP000535509"/>
    </source>
</evidence>
<dbReference type="GO" id="GO:0090729">
    <property type="term" value="F:toxin activity"/>
    <property type="evidence" value="ECO:0007669"/>
    <property type="project" value="UniProtKB-KW"/>
</dbReference>
<dbReference type="SUPFAM" id="SSF50370">
    <property type="entry name" value="Ricin B-like lectins"/>
    <property type="match status" value="1"/>
</dbReference>
<sequence length="183" mass="19980">MKIYKFMLSILSVCFLNISLQADDDETNFTPLVSIRSLYSGVILSMEDNPSSLIKTNWNLREITLPYIISKDYPFGTVQFVSPVNDNVCLGLSLAGKLTTMSCESTAVGNYGSVFSILPTNTSAVQIEAVAGLNECLSIVNSYASSSMDKFGVRKCIKDPNKNILLENLIVIGSAFMPAKVVR</sequence>
<evidence type="ECO:0000313" key="11">
    <source>
        <dbReference type="EMBL" id="EAI5407286.1"/>
    </source>
</evidence>
<evidence type="ECO:0000313" key="12">
    <source>
        <dbReference type="EMBL" id="EAI8860055.1"/>
    </source>
</evidence>
<protein>
    <submittedName>
        <fullName evidence="14">Toxin</fullName>
    </submittedName>
</protein>
<reference evidence="14 16" key="1">
    <citation type="submission" date="2018-05" db="EMBL/GenBank/DDBJ databases">
        <authorList>
            <consortium name="PulseNet: The National Subtyping Network for Foodborne Disease Surveillance"/>
            <person name="Tarr C.L."/>
            <person name="Trees E."/>
            <person name="Katz L.S."/>
            <person name="Carleton-Romer H.A."/>
            <person name="Stroika S."/>
            <person name="Kucerova Z."/>
            <person name="Roache K.F."/>
            <person name="Sabol A.L."/>
            <person name="Besser J."/>
            <person name="Gerner-Smidt P."/>
        </authorList>
    </citation>
    <scope>NUCLEOTIDE SEQUENCE</scope>
    <source>
        <strain evidence="13">2014D-0197</strain>
        <strain evidence="11 16">2016D-0221</strain>
        <strain evidence="14">D4313</strain>
        <strain evidence="12 15">PNUSAC001503</strain>
    </source>
</reference>
<dbReference type="Proteomes" id="UP000557842">
    <property type="component" value="Unassembled WGS sequence"/>
</dbReference>
<comment type="caution">
    <text evidence="14">The sequence shown here is derived from an EMBL/GenBank/DDBJ whole genome shotgun (WGS) entry which is preliminary data.</text>
</comment>
<keyword evidence="7" id="KW-0564">Palmitate</keyword>
<dbReference type="EMBL" id="AACCXK010000006">
    <property type="protein sequence ID" value="EAK0452938.1"/>
    <property type="molecule type" value="Genomic_DNA"/>
</dbReference>
<dbReference type="InterPro" id="IPR003558">
    <property type="entry name" value="CDtoxinA/C"/>
</dbReference>
<evidence type="ECO:0000313" key="14">
    <source>
        <dbReference type="EMBL" id="EAK0468073.1"/>
    </source>
</evidence>
<evidence type="ECO:0000256" key="6">
    <source>
        <dbReference type="ARBA" id="ARBA00023136"/>
    </source>
</evidence>
<gene>
    <name evidence="13" type="ORF">AAH17_04615</name>
    <name evidence="14" type="ORF">AAH24_01625</name>
    <name evidence="11" type="ORF">BVH53_00980</name>
    <name evidence="12" type="ORF">CX802_09490</name>
</gene>
<dbReference type="RefSeq" id="WP_002849497.1">
    <property type="nucleotide sequence ID" value="NZ_AABUZP020000005.1"/>
</dbReference>
<keyword evidence="6" id="KW-0472">Membrane</keyword>
<keyword evidence="15" id="KW-1185">Reference proteome</keyword>
<dbReference type="EMBL" id="AABQDW010000001">
    <property type="protein sequence ID" value="EAI5407286.1"/>
    <property type="molecule type" value="Genomic_DNA"/>
</dbReference>
<accession>A0A5L4IWH9</accession>
<evidence type="ECO:0000256" key="5">
    <source>
        <dbReference type="ARBA" id="ARBA00023026"/>
    </source>
</evidence>
<keyword evidence="2" id="KW-0800">Toxin</keyword>
<keyword evidence="5" id="KW-0843">Virulence</keyword>
<evidence type="ECO:0000256" key="4">
    <source>
        <dbReference type="ARBA" id="ARBA00022734"/>
    </source>
</evidence>
<evidence type="ECO:0000256" key="2">
    <source>
        <dbReference type="ARBA" id="ARBA00022656"/>
    </source>
</evidence>
<dbReference type="AlphaFoldDB" id="A0A5L4IWH9"/>
<keyword evidence="8" id="KW-0998">Cell outer membrane</keyword>
<evidence type="ECO:0000256" key="3">
    <source>
        <dbReference type="ARBA" id="ARBA00022729"/>
    </source>
</evidence>
<dbReference type="EMBL" id="AACCXM010000001">
    <property type="protein sequence ID" value="EAK0468073.1"/>
    <property type="molecule type" value="Genomic_DNA"/>
</dbReference>
<proteinExistence type="predicted"/>
<evidence type="ECO:0000256" key="9">
    <source>
        <dbReference type="ARBA" id="ARBA00023288"/>
    </source>
</evidence>
<evidence type="ECO:0000313" key="16">
    <source>
        <dbReference type="Proteomes" id="UP000557842"/>
    </source>
</evidence>
<dbReference type="Proteomes" id="UP000535509">
    <property type="component" value="Unassembled WGS sequence"/>
</dbReference>
<dbReference type="GeneID" id="61064786"/>